<reference evidence="3" key="1">
    <citation type="submission" date="2024-01" db="EMBL/GenBank/DDBJ databases">
        <authorList>
            <person name="Webb A."/>
        </authorList>
    </citation>
    <scope>NUCLEOTIDE SEQUENCE</scope>
    <source>
        <strain evidence="3">Pm1</strain>
    </source>
</reference>
<name>A0AAV1V1Q2_9STRA</name>
<dbReference type="Gene3D" id="1.10.510.10">
    <property type="entry name" value="Transferase(Phosphotransferase) domain 1"/>
    <property type="match status" value="1"/>
</dbReference>
<dbReference type="InterPro" id="IPR000719">
    <property type="entry name" value="Prot_kinase_dom"/>
</dbReference>
<dbReference type="AlphaFoldDB" id="A0AAV1V1Q2"/>
<feature type="region of interest" description="Disordered" evidence="1">
    <location>
        <begin position="260"/>
        <end position="292"/>
    </location>
</feature>
<feature type="region of interest" description="Disordered" evidence="1">
    <location>
        <begin position="772"/>
        <end position="802"/>
    </location>
</feature>
<dbReference type="GO" id="GO:0004714">
    <property type="term" value="F:transmembrane receptor protein tyrosine kinase activity"/>
    <property type="evidence" value="ECO:0007669"/>
    <property type="project" value="TreeGrafter"/>
</dbReference>
<evidence type="ECO:0000256" key="1">
    <source>
        <dbReference type="SAM" id="MobiDB-lite"/>
    </source>
</evidence>
<feature type="compositionally biased region" description="Basic and acidic residues" evidence="1">
    <location>
        <begin position="877"/>
        <end position="886"/>
    </location>
</feature>
<dbReference type="GO" id="GO:0005886">
    <property type="term" value="C:plasma membrane"/>
    <property type="evidence" value="ECO:0007669"/>
    <property type="project" value="TreeGrafter"/>
</dbReference>
<feature type="region of interest" description="Disordered" evidence="1">
    <location>
        <begin position="1"/>
        <end position="174"/>
    </location>
</feature>
<dbReference type="InterPro" id="IPR050122">
    <property type="entry name" value="RTK"/>
</dbReference>
<dbReference type="GO" id="GO:0007169">
    <property type="term" value="P:cell surface receptor protein tyrosine kinase signaling pathway"/>
    <property type="evidence" value="ECO:0007669"/>
    <property type="project" value="TreeGrafter"/>
</dbReference>
<accession>A0AAV1V1Q2</accession>
<protein>
    <recommendedName>
        <fullName evidence="2">Protein kinase domain-containing protein</fullName>
    </recommendedName>
</protein>
<proteinExistence type="predicted"/>
<dbReference type="GO" id="GO:0005524">
    <property type="term" value="F:ATP binding"/>
    <property type="evidence" value="ECO:0007669"/>
    <property type="project" value="InterPro"/>
</dbReference>
<feature type="compositionally biased region" description="Polar residues" evidence="1">
    <location>
        <begin position="864"/>
        <end position="876"/>
    </location>
</feature>
<dbReference type="InterPro" id="IPR011009">
    <property type="entry name" value="Kinase-like_dom_sf"/>
</dbReference>
<dbReference type="GO" id="GO:0043235">
    <property type="term" value="C:receptor complex"/>
    <property type="evidence" value="ECO:0007669"/>
    <property type="project" value="TreeGrafter"/>
</dbReference>
<feature type="compositionally biased region" description="Basic and acidic residues" evidence="1">
    <location>
        <begin position="72"/>
        <end position="81"/>
    </location>
</feature>
<feature type="region of interest" description="Disordered" evidence="1">
    <location>
        <begin position="849"/>
        <end position="886"/>
    </location>
</feature>
<feature type="compositionally biased region" description="Polar residues" evidence="1">
    <location>
        <begin position="37"/>
        <end position="46"/>
    </location>
</feature>
<evidence type="ECO:0000313" key="4">
    <source>
        <dbReference type="Proteomes" id="UP001162060"/>
    </source>
</evidence>
<dbReference type="EMBL" id="CAKLBY020000249">
    <property type="protein sequence ID" value="CAK7939735.1"/>
    <property type="molecule type" value="Genomic_DNA"/>
</dbReference>
<dbReference type="SUPFAM" id="SSF56112">
    <property type="entry name" value="Protein kinase-like (PK-like)"/>
    <property type="match status" value="1"/>
</dbReference>
<comment type="caution">
    <text evidence="3">The sequence shown here is derived from an EMBL/GenBank/DDBJ whole genome shotgun (WGS) entry which is preliminary data.</text>
</comment>
<dbReference type="Pfam" id="PF07714">
    <property type="entry name" value="PK_Tyr_Ser-Thr"/>
    <property type="match status" value="1"/>
</dbReference>
<dbReference type="PANTHER" id="PTHR24416">
    <property type="entry name" value="TYROSINE-PROTEIN KINASE RECEPTOR"/>
    <property type="match status" value="1"/>
</dbReference>
<sequence length="886" mass="98371">MPPKTSHSRPPAQEKADKRPRIRPPSLSSAGHVAQSVARTWSSSNDRYLRRKKREQMHEMMALQEMRMVQPESRDGPKEERDETMDPVATLQRRTEQLTAARQRNPAMDAEESQNMDDGGRTNETSSIHMDDEKCTSPTNSVNLEDDGRTNDNRGSAANDDDALELRSPDWRASMRSPIETSMRQTLHETAAIDPNLDKSAVTVAMSVQATKLVPRGIAQSSSSASTRKRMISFSPDCSPRVEDQALALKKLEKNIKTNEKLQQRLKAPTPVKSPALLRTSSPAATVASQARRSMSFTSPLARRPMTFQSPLRRQVATFTSPLAQRPAFQSPRTAVSSCSHSVSRTEEIDYKRTQEDRKQDVDVSLVEALVPDPSFASNDVIAKEEVVSTVASEQDCTAEDEDAVLVQSQDEVGFSQESVRVMSDTLTPLSQESCESNAFQAELDTTSAESNTSSSAFTSTSVIGDVGLFNCETDVEYTGGVYGEGTDGKVTAAVINGQKIALKRAKPHDGFPEHEAKRRAALELHYLRRVRHMKGFLRCLGLCDAIEHTCIALEVMDCKLSDYLRRYGVNSGGSKHRRYTLSFDDTKAMLKQICLPMITLHEEINIAHGDLACRNILMRTPPEGYEQSWEPDIKLSDFGRIKLPSDEPKILDSSFSFHKNCDVGAFGREILYRLLVGEIVPKECVETRSLHKLLQDVIVMQVPDAAKARLGPYLSLFMRCTAWGVRPTFRRIYEHLDDLEHFDTTENGLFPLKPTGSTDATFMSPVAEGMRHKTTASGTSRAYKRDTPTGSGHRLLGPKSRVSSSRSCIEASAPCANKPVNWLKTRSVVVQRTVAQQELTPIAPPVLIKKRKKTPPSAGTGASRRSLQILNQIQHRTTEKGRKST</sequence>
<dbReference type="Proteomes" id="UP001162060">
    <property type="component" value="Unassembled WGS sequence"/>
</dbReference>
<evidence type="ECO:0000313" key="3">
    <source>
        <dbReference type="EMBL" id="CAK7939735.1"/>
    </source>
</evidence>
<dbReference type="InterPro" id="IPR001245">
    <property type="entry name" value="Ser-Thr/Tyr_kinase_cat_dom"/>
</dbReference>
<gene>
    <name evidence="3" type="ORF">PM001_LOCUS24885</name>
</gene>
<organism evidence="3 4">
    <name type="scientific">Peronospora matthiolae</name>
    <dbReference type="NCBI Taxonomy" id="2874970"/>
    <lineage>
        <taxon>Eukaryota</taxon>
        <taxon>Sar</taxon>
        <taxon>Stramenopiles</taxon>
        <taxon>Oomycota</taxon>
        <taxon>Peronosporomycetes</taxon>
        <taxon>Peronosporales</taxon>
        <taxon>Peronosporaceae</taxon>
        <taxon>Peronospora</taxon>
    </lineage>
</organism>
<dbReference type="PANTHER" id="PTHR24416:SF611">
    <property type="entry name" value="TYROSINE-PROTEIN KINASE TRANSMEMBRANE RECEPTOR ROR"/>
    <property type="match status" value="1"/>
</dbReference>
<evidence type="ECO:0000259" key="2">
    <source>
        <dbReference type="PROSITE" id="PS50011"/>
    </source>
</evidence>
<feature type="compositionally biased region" description="Polar residues" evidence="1">
    <location>
        <begin position="279"/>
        <end position="292"/>
    </location>
</feature>
<feature type="domain" description="Protein kinase" evidence="2">
    <location>
        <begin position="477"/>
        <end position="797"/>
    </location>
</feature>
<dbReference type="Gene3D" id="3.30.200.20">
    <property type="entry name" value="Phosphorylase Kinase, domain 1"/>
    <property type="match status" value="1"/>
</dbReference>
<dbReference type="PROSITE" id="PS50011">
    <property type="entry name" value="PROTEIN_KINASE_DOM"/>
    <property type="match status" value="1"/>
</dbReference>